<feature type="domain" description="Trypanosome variant surface glycoprotein B-type N-terminal" evidence="11">
    <location>
        <begin position="47"/>
        <end position="259"/>
    </location>
</feature>
<proteinExistence type="predicted"/>
<evidence type="ECO:0000256" key="4">
    <source>
        <dbReference type="ARBA" id="ARBA00022622"/>
    </source>
</evidence>
<evidence type="ECO:0000256" key="2">
    <source>
        <dbReference type="ARBA" id="ARBA00004609"/>
    </source>
</evidence>
<evidence type="ECO:0000256" key="3">
    <source>
        <dbReference type="ARBA" id="ARBA00022475"/>
    </source>
</evidence>
<evidence type="ECO:0000256" key="9">
    <source>
        <dbReference type="SAM" id="MobiDB-lite"/>
    </source>
</evidence>
<evidence type="ECO:0000256" key="8">
    <source>
        <dbReference type="ARBA" id="ARBA00023288"/>
    </source>
</evidence>
<feature type="compositionally biased region" description="Polar residues" evidence="9">
    <location>
        <begin position="247"/>
        <end position="275"/>
    </location>
</feature>
<dbReference type="GO" id="GO:0098552">
    <property type="term" value="C:side of membrane"/>
    <property type="evidence" value="ECO:0007669"/>
    <property type="project" value="UniProtKB-KW"/>
</dbReference>
<dbReference type="Proteomes" id="UP000000702">
    <property type="component" value="Unassembled WGS sequence"/>
</dbReference>
<evidence type="ECO:0000313" key="13">
    <source>
        <dbReference type="Proteomes" id="UP000000702"/>
    </source>
</evidence>
<comment type="function">
    <text evidence="1">VSG forms a coat on the surface of the parasite. The trypanosome evades the immune response of the host by expressing a series of antigenically distinct VSGs from an estimated 1000 VSG genes.</text>
</comment>
<reference evidence="13" key="1">
    <citation type="submission" date="2011-07" db="EMBL/GenBank/DDBJ databases">
        <title>Divergent evolution of antigenic variation in African trypanosomes.</title>
        <authorList>
            <person name="Jackson A.P."/>
            <person name="Berry A."/>
            <person name="Allison H.C."/>
            <person name="Burton P."/>
            <person name="Anderson J."/>
            <person name="Aslett M."/>
            <person name="Brown R."/>
            <person name="Corton N."/>
            <person name="Harris D."/>
            <person name="Hauser H."/>
            <person name="Gamble J."/>
            <person name="Gilderthorp R."/>
            <person name="McQuillan J."/>
            <person name="Quail M.A."/>
            <person name="Sanders M."/>
            <person name="Van Tonder A."/>
            <person name="Ginger M.L."/>
            <person name="Donelson J.E."/>
            <person name="Field M.C."/>
            <person name="Barry J.D."/>
            <person name="Berriman M."/>
            <person name="Hertz-Fowler C."/>
        </authorList>
    </citation>
    <scope>NUCLEOTIDE SEQUENCE [LARGE SCALE GENOMIC DNA]</scope>
    <source>
        <strain evidence="13">IL3000</strain>
    </source>
</reference>
<keyword evidence="7" id="KW-0325">Glycoprotein</keyword>
<comment type="subcellular location">
    <subcellularLocation>
        <location evidence="2">Cell membrane</location>
        <topology evidence="2">Lipid-anchor</topology>
        <topology evidence="2">GPI-anchor</topology>
    </subcellularLocation>
</comment>
<evidence type="ECO:0000256" key="5">
    <source>
        <dbReference type="ARBA" id="ARBA00022729"/>
    </source>
</evidence>
<comment type="caution">
    <text evidence="12">The sequence shown here is derived from an EMBL/GenBank/DDBJ whole genome shotgun (WGS) entry which is preliminary data.</text>
</comment>
<organism evidence="12 13">
    <name type="scientific">Trypanosoma congolense (strain IL3000)</name>
    <dbReference type="NCBI Taxonomy" id="1068625"/>
    <lineage>
        <taxon>Eukaryota</taxon>
        <taxon>Discoba</taxon>
        <taxon>Euglenozoa</taxon>
        <taxon>Kinetoplastea</taxon>
        <taxon>Metakinetoplastina</taxon>
        <taxon>Trypanosomatida</taxon>
        <taxon>Trypanosomatidae</taxon>
        <taxon>Trypanosoma</taxon>
        <taxon>Nannomonas</taxon>
    </lineage>
</organism>
<keyword evidence="8" id="KW-0449">Lipoprotein</keyword>
<keyword evidence="6" id="KW-0472">Membrane</keyword>
<evidence type="ECO:0000256" key="10">
    <source>
        <dbReference type="SAM" id="SignalP"/>
    </source>
</evidence>
<feature type="chain" id="PRO_5003394760" evidence="10">
    <location>
        <begin position="23"/>
        <end position="359"/>
    </location>
</feature>
<keyword evidence="5 10" id="KW-0732">Signal</keyword>
<keyword evidence="13" id="KW-1185">Reference proteome</keyword>
<dbReference type="AlphaFoldDB" id="F9W839"/>
<evidence type="ECO:0000259" key="11">
    <source>
        <dbReference type="Pfam" id="PF13206"/>
    </source>
</evidence>
<feature type="signal peptide" evidence="10">
    <location>
        <begin position="1"/>
        <end position="22"/>
    </location>
</feature>
<protein>
    <submittedName>
        <fullName evidence="12">Variant surface glycoprotein</fullName>
    </submittedName>
</protein>
<name>F9W839_TRYCI</name>
<dbReference type="Pfam" id="PF13206">
    <property type="entry name" value="VSG_B"/>
    <property type="match status" value="1"/>
</dbReference>
<feature type="region of interest" description="Disordered" evidence="9">
    <location>
        <begin position="247"/>
        <end position="327"/>
    </location>
</feature>
<keyword evidence="4" id="KW-0336">GPI-anchor</keyword>
<accession>F9W839</accession>
<dbReference type="VEuPathDB" id="TriTrypDB:TcIL3000_0_41220"/>
<dbReference type="GO" id="GO:0005886">
    <property type="term" value="C:plasma membrane"/>
    <property type="evidence" value="ECO:0007669"/>
    <property type="project" value="UniProtKB-SubCell"/>
</dbReference>
<dbReference type="EMBL" id="CAEQ01001131">
    <property type="protein sequence ID" value="CCD13365.1"/>
    <property type="molecule type" value="Genomic_DNA"/>
</dbReference>
<sequence length="359" mass="38926">MEWGMWRRLLSFLFFVGKGTLADGSNSVVFDKLCSIAGGVSTLMEKQKDSGAKTPLGQALYGEDGIVSFDKDGSVLTVYGCGFGLVGRSEYCSHMRGGVLARNGNGCFSHSLLGTFLCLCTNGKKGDKDLCGLKNVGDGAIWTGDINGGHEKSLLKKVWGEIKVQCIEKKKSTLSISEECENVENAVKKIKEQARQSTINGYVTLGGTSTDGICSGARPGDACVTYTGSGNAPDIPWVTKILTSIQSLKKSNSEQQTSHQNSNPPTPPGTGQSHHYPTAEEYPTDHSTDSDDKQEEESEKEHMQNGSQQDPFEASRQKRKKSSHKYTEEIMVTPTALLHKDDGSFLHQPSWLLSAVVIF</sequence>
<evidence type="ECO:0000256" key="1">
    <source>
        <dbReference type="ARBA" id="ARBA00002523"/>
    </source>
</evidence>
<gene>
    <name evidence="12" type="ORF">TCIL3000_0_41220</name>
</gene>
<evidence type="ECO:0000256" key="6">
    <source>
        <dbReference type="ARBA" id="ARBA00023136"/>
    </source>
</evidence>
<evidence type="ECO:0000256" key="7">
    <source>
        <dbReference type="ARBA" id="ARBA00023180"/>
    </source>
</evidence>
<evidence type="ECO:0000313" key="12">
    <source>
        <dbReference type="EMBL" id="CCD13365.1"/>
    </source>
</evidence>
<keyword evidence="3" id="KW-1003">Cell membrane</keyword>
<dbReference type="InterPro" id="IPR025932">
    <property type="entry name" value="Trypano_VSG_B_N_dom"/>
</dbReference>
<reference evidence="12 13" key="2">
    <citation type="journal article" date="2012" name="Proc. Natl. Acad. Sci. U.S.A.">
        <title>Antigenic diversity is generated by distinct evolutionary mechanisms in African trypanosome species.</title>
        <authorList>
            <person name="Jackson A.P."/>
            <person name="Berry A."/>
            <person name="Aslett M."/>
            <person name="Allison H.C."/>
            <person name="Burton P."/>
            <person name="Vavrova-Anderson J."/>
            <person name="Brown R."/>
            <person name="Browne H."/>
            <person name="Corton N."/>
            <person name="Hauser H."/>
            <person name="Gamble J."/>
            <person name="Gilderthorp R."/>
            <person name="Marcello L."/>
            <person name="McQuillan J."/>
            <person name="Otto T.D."/>
            <person name="Quail M.A."/>
            <person name="Sanders M.J."/>
            <person name="van Tonder A."/>
            <person name="Ginger M.L."/>
            <person name="Field M.C."/>
            <person name="Barry J.D."/>
            <person name="Hertz-Fowler C."/>
            <person name="Berriman M."/>
        </authorList>
    </citation>
    <scope>NUCLEOTIDE SEQUENCE [LARGE SCALE GENOMIC DNA]</scope>
    <source>
        <strain evidence="12 13">IL3000</strain>
    </source>
</reference>